<feature type="region of interest" description="Disordered" evidence="1">
    <location>
        <begin position="134"/>
        <end position="153"/>
    </location>
</feature>
<evidence type="ECO:0000256" key="1">
    <source>
        <dbReference type="SAM" id="MobiDB-lite"/>
    </source>
</evidence>
<reference evidence="3" key="1">
    <citation type="journal article" date="2019" name="Int. J. Syst. Evol. Microbiol.">
        <title>The Global Catalogue of Microorganisms (GCM) 10K type strain sequencing project: providing services to taxonomists for standard genome sequencing and annotation.</title>
        <authorList>
            <consortium name="The Broad Institute Genomics Platform"/>
            <consortium name="The Broad Institute Genome Sequencing Center for Infectious Disease"/>
            <person name="Wu L."/>
            <person name="Ma J."/>
        </authorList>
    </citation>
    <scope>NUCLEOTIDE SEQUENCE [LARGE SCALE GENOMIC DNA]</scope>
    <source>
        <strain evidence="3">JCM 4350</strain>
    </source>
</reference>
<keyword evidence="3" id="KW-1185">Reference proteome</keyword>
<dbReference type="EMBL" id="BMSZ01000017">
    <property type="protein sequence ID" value="GGS72973.1"/>
    <property type="molecule type" value="Genomic_DNA"/>
</dbReference>
<comment type="caution">
    <text evidence="2">The sequence shown here is derived from an EMBL/GenBank/DDBJ whole genome shotgun (WGS) entry which is preliminary data.</text>
</comment>
<name>A0ABQ2TL19_STRBA</name>
<protein>
    <submittedName>
        <fullName evidence="2">Uncharacterized protein</fullName>
    </submittedName>
</protein>
<evidence type="ECO:0000313" key="3">
    <source>
        <dbReference type="Proteomes" id="UP000659767"/>
    </source>
</evidence>
<organism evidence="2 3">
    <name type="scientific">Streptomyces badius</name>
    <dbReference type="NCBI Taxonomy" id="1941"/>
    <lineage>
        <taxon>Bacteria</taxon>
        <taxon>Bacillati</taxon>
        <taxon>Actinomycetota</taxon>
        <taxon>Actinomycetes</taxon>
        <taxon>Kitasatosporales</taxon>
        <taxon>Streptomycetaceae</taxon>
        <taxon>Streptomyces</taxon>
    </lineage>
</organism>
<proteinExistence type="predicted"/>
<feature type="compositionally biased region" description="Basic and acidic residues" evidence="1">
    <location>
        <begin position="134"/>
        <end position="143"/>
    </location>
</feature>
<sequence>MLATLLSTIGKASQEPVNVLRKATIAWMIVTDMISTARTAAVRTASGIRRFEAGSSTHNCRGTPAPSAASGRAAAGAAALPRSCVLTFFNSPPLSDFRVAARLAPVLRGRNTSVLPRTTPPCVYPVHMDEPPVPKIPQEKHAQGTEGHGAKNSSQLIRAGTEESGRCPLSLSRISSPGIPGQLMINYRVDG</sequence>
<dbReference type="Proteomes" id="UP000659767">
    <property type="component" value="Unassembled WGS sequence"/>
</dbReference>
<gene>
    <name evidence="2" type="ORF">GCM10010253_55030</name>
</gene>
<accession>A0ABQ2TL19</accession>
<evidence type="ECO:0000313" key="2">
    <source>
        <dbReference type="EMBL" id="GGS72973.1"/>
    </source>
</evidence>